<evidence type="ECO:0000256" key="1">
    <source>
        <dbReference type="SAM" id="SignalP"/>
    </source>
</evidence>
<feature type="chain" id="PRO_5046260301" evidence="1">
    <location>
        <begin position="22"/>
        <end position="386"/>
    </location>
</feature>
<keyword evidence="3" id="KW-1185">Reference proteome</keyword>
<comment type="caution">
    <text evidence="2">The sequence shown here is derived from an EMBL/GenBank/DDBJ whole genome shotgun (WGS) entry which is preliminary data.</text>
</comment>
<keyword evidence="1" id="KW-0732">Signal</keyword>
<proteinExistence type="predicted"/>
<accession>A0ABN8GPX8</accession>
<feature type="signal peptide" evidence="1">
    <location>
        <begin position="1"/>
        <end position="21"/>
    </location>
</feature>
<evidence type="ECO:0000313" key="2">
    <source>
        <dbReference type="EMBL" id="CAH1214885.1"/>
    </source>
</evidence>
<evidence type="ECO:0000313" key="3">
    <source>
        <dbReference type="Proteomes" id="UP000838686"/>
    </source>
</evidence>
<reference evidence="2" key="1">
    <citation type="submission" date="2022-01" db="EMBL/GenBank/DDBJ databases">
        <authorList>
            <person name="Criscuolo A."/>
        </authorList>
    </citation>
    <scope>NUCLEOTIDE SEQUENCE</scope>
    <source>
        <strain evidence="2">CIP111893</strain>
    </source>
</reference>
<gene>
    <name evidence="2" type="ORF">PAECIP111893_03863</name>
</gene>
<protein>
    <submittedName>
        <fullName evidence="2">Uncharacterized protein</fullName>
    </submittedName>
</protein>
<dbReference type="Proteomes" id="UP000838686">
    <property type="component" value="Unassembled WGS sequence"/>
</dbReference>
<dbReference type="EMBL" id="CAKMMF010000023">
    <property type="protein sequence ID" value="CAH1214885.1"/>
    <property type="molecule type" value="Genomic_DNA"/>
</dbReference>
<dbReference type="RefSeq" id="WP_236344218.1">
    <property type="nucleotide sequence ID" value="NZ_CAKMMF010000023.1"/>
</dbReference>
<sequence>MKKLLYSTTIAAFAVFAISSAVPSVEPVKAAEIPAAIITSESAEWIADPITQNIPSWFNDQTINDLLRMKISTSKKEYHFIHMEGEILKKENIASFVEGDIEILPQENGKQANLIAIGYYTINGKKNTDFYFSNIDDTPLKDIKKYAIEIAAEVYTETNAFTKQRKIYTEPPAVSLEPNNSITAAAVPDGTSYIDTFHWAIYSDQEKLSDGSYVVAGLLDSTVEYSKQGSAISNGKTVSVWDVKASNQTRAVNGYQTRQIATRHTVEPYVPDQKLLSYGPTTTIAGSNFNVSLTGGLPSVSWDFSRQSVDVTDNSSQSLGFGKWTFDFPLGTKVAKGTYLMQPGIRISNASGQVKFQHSHSGYYYQNISYQGTGVTGLVARSFNDL</sequence>
<name>A0ABN8GPX8_9BACL</name>
<organism evidence="2 3">
    <name type="scientific">Paenibacillus plantiphilus</name>
    <dbReference type="NCBI Taxonomy" id="2905650"/>
    <lineage>
        <taxon>Bacteria</taxon>
        <taxon>Bacillati</taxon>
        <taxon>Bacillota</taxon>
        <taxon>Bacilli</taxon>
        <taxon>Bacillales</taxon>
        <taxon>Paenibacillaceae</taxon>
        <taxon>Paenibacillus</taxon>
    </lineage>
</organism>